<dbReference type="PANTHER" id="PTHR32125">
    <property type="entry name" value="2-C-METHYL-D-ERYTHRITOL 4-PHOSPHATE CYTIDYLYLTRANSFERASE, CHLOROPLASTIC"/>
    <property type="match status" value="1"/>
</dbReference>
<dbReference type="RefSeq" id="WP_135763452.1">
    <property type="nucleotide sequence ID" value="NZ_RQHV01000036.1"/>
</dbReference>
<dbReference type="EMBL" id="RQHV01000036">
    <property type="protein sequence ID" value="TGN12013.1"/>
    <property type="molecule type" value="Genomic_DNA"/>
</dbReference>
<dbReference type="PANTHER" id="PTHR32125:SF4">
    <property type="entry name" value="2-C-METHYL-D-ERYTHRITOL 4-PHOSPHATE CYTIDYLYLTRANSFERASE, CHLOROPLASTIC"/>
    <property type="match status" value="1"/>
</dbReference>
<reference evidence="3" key="1">
    <citation type="journal article" date="2019" name="PLoS Negl. Trop. Dis.">
        <title>Revisiting the worldwide diversity of Leptospira species in the environment.</title>
        <authorList>
            <person name="Vincent A.T."/>
            <person name="Schiettekatte O."/>
            <person name="Bourhy P."/>
            <person name="Veyrier F.J."/>
            <person name="Picardeau M."/>
        </authorList>
    </citation>
    <scope>NUCLEOTIDE SEQUENCE [LARGE SCALE GENOMIC DNA]</scope>
    <source>
        <strain evidence="3">201400974</strain>
    </source>
</reference>
<dbReference type="AlphaFoldDB" id="A0A4R9LSN7"/>
<organism evidence="3 4">
    <name type="scientific">Leptospira ilyithenensis</name>
    <dbReference type="NCBI Taxonomy" id="2484901"/>
    <lineage>
        <taxon>Bacteria</taxon>
        <taxon>Pseudomonadati</taxon>
        <taxon>Spirochaetota</taxon>
        <taxon>Spirochaetia</taxon>
        <taxon>Leptospirales</taxon>
        <taxon>Leptospiraceae</taxon>
        <taxon>Leptospira</taxon>
    </lineage>
</organism>
<dbReference type="Proteomes" id="UP000298264">
    <property type="component" value="Unassembled WGS sequence"/>
</dbReference>
<dbReference type="InterPro" id="IPR034683">
    <property type="entry name" value="IspD/TarI"/>
</dbReference>
<dbReference type="Gene3D" id="3.90.550.10">
    <property type="entry name" value="Spore Coat Polysaccharide Biosynthesis Protein SpsA, Chain A"/>
    <property type="match status" value="1"/>
</dbReference>
<evidence type="ECO:0000313" key="4">
    <source>
        <dbReference type="Proteomes" id="UP000298264"/>
    </source>
</evidence>
<keyword evidence="4" id="KW-1185">Reference proteome</keyword>
<dbReference type="InterPro" id="IPR050088">
    <property type="entry name" value="IspD/TarI_cytidylyltransf_bact"/>
</dbReference>
<dbReference type="GO" id="GO:0008299">
    <property type="term" value="P:isoprenoid biosynthetic process"/>
    <property type="evidence" value="ECO:0007669"/>
    <property type="project" value="InterPro"/>
</dbReference>
<evidence type="ECO:0000313" key="3">
    <source>
        <dbReference type="EMBL" id="TGN12013.1"/>
    </source>
</evidence>
<evidence type="ECO:0000256" key="2">
    <source>
        <dbReference type="ARBA" id="ARBA00022695"/>
    </source>
</evidence>
<dbReference type="InterPro" id="IPR029044">
    <property type="entry name" value="Nucleotide-diphossugar_trans"/>
</dbReference>
<evidence type="ECO:0000256" key="1">
    <source>
        <dbReference type="ARBA" id="ARBA00022679"/>
    </source>
</evidence>
<dbReference type="Pfam" id="PF01128">
    <property type="entry name" value="IspD"/>
    <property type="match status" value="1"/>
</dbReference>
<keyword evidence="2 3" id="KW-0548">Nucleotidyltransferase</keyword>
<protein>
    <submittedName>
        <fullName evidence="3">2-C-methyl-D-erythritol 4-phosphate cytidylyltransferase</fullName>
    </submittedName>
</protein>
<dbReference type="SUPFAM" id="SSF53448">
    <property type="entry name" value="Nucleotide-diphospho-sugar transferases"/>
    <property type="match status" value="1"/>
</dbReference>
<sequence length="230" mass="24890">MRNLYAVILAGGVGTRIGGNTPKQFIHLAGKPLFRYSIEVFQSWGLLKSLTLVSHKDWILKLEEAAGPVLEVNDRIVEGGASRHLSCLAGISSIPYDDEDMILIHDAARPFFTATELDELVGSAQIYGASTLATAATETIVKVEENSNFTKESVPRSLLYMVKTPQAVTGKLLNELLANPVSKDISLHPTDLCSWVETLGKQTGIVPCSSKNIKITTPTDVVLATELLKA</sequence>
<comment type="caution">
    <text evidence="3">The sequence shown here is derived from an EMBL/GenBank/DDBJ whole genome shotgun (WGS) entry which is preliminary data.</text>
</comment>
<dbReference type="PROSITE" id="PS01295">
    <property type="entry name" value="ISPD"/>
    <property type="match status" value="1"/>
</dbReference>
<name>A0A4R9LSN7_9LEPT</name>
<gene>
    <name evidence="3" type="ORF">EHS11_05775</name>
</gene>
<dbReference type="InterPro" id="IPR018294">
    <property type="entry name" value="ISPD_synthase_CS"/>
</dbReference>
<dbReference type="CDD" id="cd02516">
    <property type="entry name" value="CDP-ME_synthetase"/>
    <property type="match status" value="1"/>
</dbReference>
<accession>A0A4R9LSN7</accession>
<dbReference type="OrthoDB" id="9806837at2"/>
<dbReference type="GO" id="GO:0050518">
    <property type="term" value="F:2-C-methyl-D-erythritol 4-phosphate cytidylyltransferase activity"/>
    <property type="evidence" value="ECO:0007669"/>
    <property type="project" value="TreeGrafter"/>
</dbReference>
<proteinExistence type="predicted"/>
<keyword evidence="1 3" id="KW-0808">Transferase</keyword>